<evidence type="ECO:0000256" key="1">
    <source>
        <dbReference type="SAM" id="MobiDB-lite"/>
    </source>
</evidence>
<reference evidence="2 3" key="1">
    <citation type="submission" date="2021-07" db="EMBL/GenBank/DDBJ databases">
        <title>Genome data of Colletotrichum spaethianum.</title>
        <authorList>
            <person name="Utami Y.D."/>
            <person name="Hiruma K."/>
        </authorList>
    </citation>
    <scope>NUCLEOTIDE SEQUENCE [LARGE SCALE GENOMIC DNA]</scope>
    <source>
        <strain evidence="2 3">MAFF 242679</strain>
    </source>
</reference>
<feature type="region of interest" description="Disordered" evidence="1">
    <location>
        <begin position="99"/>
        <end position="123"/>
    </location>
</feature>
<accession>A0AA37GEW5</accession>
<dbReference type="EMBL" id="BPPX01000003">
    <property type="protein sequence ID" value="GJC79161.1"/>
    <property type="molecule type" value="Genomic_DNA"/>
</dbReference>
<keyword evidence="3" id="KW-1185">Reference proteome</keyword>
<dbReference type="Proteomes" id="UP001055172">
    <property type="component" value="Unassembled WGS sequence"/>
</dbReference>
<name>A0AA37GEW5_9PEZI</name>
<organism evidence="2 3">
    <name type="scientific">Colletotrichum liriopes</name>
    <dbReference type="NCBI Taxonomy" id="708192"/>
    <lineage>
        <taxon>Eukaryota</taxon>
        <taxon>Fungi</taxon>
        <taxon>Dikarya</taxon>
        <taxon>Ascomycota</taxon>
        <taxon>Pezizomycotina</taxon>
        <taxon>Sordariomycetes</taxon>
        <taxon>Hypocreomycetidae</taxon>
        <taxon>Glomerellales</taxon>
        <taxon>Glomerellaceae</taxon>
        <taxon>Colletotrichum</taxon>
        <taxon>Colletotrichum spaethianum species complex</taxon>
    </lineage>
</organism>
<protein>
    <submittedName>
        <fullName evidence="2">Uncharacterized protein</fullName>
    </submittedName>
</protein>
<dbReference type="AlphaFoldDB" id="A0AA37GEW5"/>
<feature type="compositionally biased region" description="Basic and acidic residues" evidence="1">
    <location>
        <begin position="112"/>
        <end position="123"/>
    </location>
</feature>
<evidence type="ECO:0000313" key="2">
    <source>
        <dbReference type="EMBL" id="GJC79161.1"/>
    </source>
</evidence>
<proteinExistence type="predicted"/>
<evidence type="ECO:0000313" key="3">
    <source>
        <dbReference type="Proteomes" id="UP001055172"/>
    </source>
</evidence>
<comment type="caution">
    <text evidence="2">The sequence shown here is derived from an EMBL/GenBank/DDBJ whole genome shotgun (WGS) entry which is preliminary data.</text>
</comment>
<gene>
    <name evidence="2" type="ORF">ColLi_01999</name>
</gene>
<sequence>MKKQYVNVECLEYTGSNGSGWAFGGGVPMGGAGLQNQARQLGGNVSFAQSLSGSQPATPLDLSRTSVTLFFLPLRRPHLILSSTTMGRKQRLVRKRAAAKEKMNFPSSPGELPKKGYAEVLKK</sequence>